<evidence type="ECO:0000256" key="1">
    <source>
        <dbReference type="SAM" id="MobiDB-lite"/>
    </source>
</evidence>
<dbReference type="Proteomes" id="UP000623467">
    <property type="component" value="Unassembled WGS sequence"/>
</dbReference>
<sequence>MTFCHLCSPIFRDTYLDNHCTDSLKSYTIVIASMKAAILHLFQHYGASPTMDKVPEEPNNEDTSEEEYTPEPEEGKKKRKRSGKKDRERHRGEKKEGHGMKKKRKTEVVVKMEETEQQVRGPLLLPPHVKTRSGTFFETVAGGTKKVAVQVDLIEILNTDKEEEAPAPKLIEDARESRGE</sequence>
<reference evidence="2" key="1">
    <citation type="submission" date="2020-05" db="EMBL/GenBank/DDBJ databases">
        <title>Mycena genomes resolve the evolution of fungal bioluminescence.</title>
        <authorList>
            <person name="Tsai I.J."/>
        </authorList>
    </citation>
    <scope>NUCLEOTIDE SEQUENCE</scope>
    <source>
        <strain evidence="2">160909Yilan</strain>
    </source>
</reference>
<feature type="compositionally biased region" description="Acidic residues" evidence="1">
    <location>
        <begin position="58"/>
        <end position="72"/>
    </location>
</feature>
<evidence type="ECO:0000313" key="2">
    <source>
        <dbReference type="EMBL" id="KAF7376008.1"/>
    </source>
</evidence>
<keyword evidence="3" id="KW-1185">Reference proteome</keyword>
<gene>
    <name evidence="2" type="ORF">MSAN_00015500</name>
</gene>
<name>A0A8H6ZBH7_9AGAR</name>
<organism evidence="2 3">
    <name type="scientific">Mycena sanguinolenta</name>
    <dbReference type="NCBI Taxonomy" id="230812"/>
    <lineage>
        <taxon>Eukaryota</taxon>
        <taxon>Fungi</taxon>
        <taxon>Dikarya</taxon>
        <taxon>Basidiomycota</taxon>
        <taxon>Agaricomycotina</taxon>
        <taxon>Agaricomycetes</taxon>
        <taxon>Agaricomycetidae</taxon>
        <taxon>Agaricales</taxon>
        <taxon>Marasmiineae</taxon>
        <taxon>Mycenaceae</taxon>
        <taxon>Mycena</taxon>
    </lineage>
</organism>
<evidence type="ECO:0000313" key="3">
    <source>
        <dbReference type="Proteomes" id="UP000623467"/>
    </source>
</evidence>
<proteinExistence type="predicted"/>
<dbReference type="EMBL" id="JACAZH010000001">
    <property type="protein sequence ID" value="KAF7376008.1"/>
    <property type="molecule type" value="Genomic_DNA"/>
</dbReference>
<protein>
    <submittedName>
        <fullName evidence="2">Uncharacterized protein</fullName>
    </submittedName>
</protein>
<feature type="region of interest" description="Disordered" evidence="1">
    <location>
        <begin position="48"/>
        <end position="108"/>
    </location>
</feature>
<dbReference type="AlphaFoldDB" id="A0A8H6ZBH7"/>
<feature type="compositionally biased region" description="Basic and acidic residues" evidence="1">
    <location>
        <begin position="85"/>
        <end position="99"/>
    </location>
</feature>
<accession>A0A8H6ZBH7</accession>
<comment type="caution">
    <text evidence="2">The sequence shown here is derived from an EMBL/GenBank/DDBJ whole genome shotgun (WGS) entry which is preliminary data.</text>
</comment>